<keyword evidence="2" id="KW-0813">Transport</keyword>
<dbReference type="Pfam" id="PF12832">
    <property type="entry name" value="MFS_1_like"/>
    <property type="match status" value="1"/>
</dbReference>
<gene>
    <name evidence="10" type="ORF">P9850_04875</name>
    <name evidence="9" type="ORF">PNH38_12535</name>
</gene>
<keyword evidence="11" id="KW-1185">Reference proteome</keyword>
<evidence type="ECO:0000313" key="10">
    <source>
        <dbReference type="EMBL" id="MED5051209.1"/>
    </source>
</evidence>
<dbReference type="PANTHER" id="PTHR23522">
    <property type="entry name" value="BLL5896 PROTEIN"/>
    <property type="match status" value="1"/>
</dbReference>
<dbReference type="Proteomes" id="UP001213979">
    <property type="component" value="Unassembled WGS sequence"/>
</dbReference>
<dbReference type="InterPro" id="IPR036259">
    <property type="entry name" value="MFS_trans_sf"/>
</dbReference>
<evidence type="ECO:0000256" key="6">
    <source>
        <dbReference type="ARBA" id="ARBA00023136"/>
    </source>
</evidence>
<reference evidence="10 12" key="2">
    <citation type="submission" date="2023-03" db="EMBL/GenBank/DDBJ databases">
        <title>Bacillus Genome Sequencing.</title>
        <authorList>
            <person name="Dunlap C."/>
        </authorList>
    </citation>
    <scope>NUCLEOTIDE SEQUENCE [LARGE SCALE GENOMIC DNA]</scope>
    <source>
        <strain evidence="10 12">NRS-38</strain>
    </source>
</reference>
<comment type="subcellular location">
    <subcellularLocation>
        <location evidence="1">Cell membrane</location>
        <topology evidence="1">Multi-pass membrane protein</topology>
    </subcellularLocation>
</comment>
<feature type="transmembrane region" description="Helical" evidence="7">
    <location>
        <begin position="270"/>
        <end position="290"/>
    </location>
</feature>
<dbReference type="PROSITE" id="PS50850">
    <property type="entry name" value="MFS"/>
    <property type="match status" value="1"/>
</dbReference>
<evidence type="ECO:0000313" key="12">
    <source>
        <dbReference type="Proteomes" id="UP001339962"/>
    </source>
</evidence>
<evidence type="ECO:0000256" key="2">
    <source>
        <dbReference type="ARBA" id="ARBA00022448"/>
    </source>
</evidence>
<dbReference type="RefSeq" id="WP_066150101.1">
    <property type="nucleotide sequence ID" value="NZ_JAGUQN010000008.1"/>
</dbReference>
<keyword evidence="6 7" id="KW-0472">Membrane</keyword>
<feature type="transmembrane region" description="Helical" evidence="7">
    <location>
        <begin position="364"/>
        <end position="385"/>
    </location>
</feature>
<dbReference type="EMBL" id="JAQOTG010000012">
    <property type="protein sequence ID" value="MDE8564689.1"/>
    <property type="molecule type" value="Genomic_DNA"/>
</dbReference>
<protein>
    <submittedName>
        <fullName evidence="10">MFS transporter</fullName>
    </submittedName>
</protein>
<dbReference type="Proteomes" id="UP001339962">
    <property type="component" value="Unassembled WGS sequence"/>
</dbReference>
<feature type="transmembrane region" description="Helical" evidence="7">
    <location>
        <begin position="206"/>
        <end position="225"/>
    </location>
</feature>
<organism evidence="10 12">
    <name type="scientific">Anoxybacteroides rupiense</name>
    <dbReference type="NCBI Taxonomy" id="311460"/>
    <lineage>
        <taxon>Bacteria</taxon>
        <taxon>Bacillati</taxon>
        <taxon>Bacillota</taxon>
        <taxon>Bacilli</taxon>
        <taxon>Bacillales</taxon>
        <taxon>Anoxybacillaceae</taxon>
        <taxon>Anoxybacteroides</taxon>
    </lineage>
</organism>
<evidence type="ECO:0000313" key="9">
    <source>
        <dbReference type="EMBL" id="MDE8564689.1"/>
    </source>
</evidence>
<evidence type="ECO:0000256" key="3">
    <source>
        <dbReference type="ARBA" id="ARBA00022475"/>
    </source>
</evidence>
<feature type="transmembrane region" description="Helical" evidence="7">
    <location>
        <begin position="164"/>
        <end position="185"/>
    </location>
</feature>
<feature type="transmembrane region" description="Helical" evidence="7">
    <location>
        <begin position="237"/>
        <end position="258"/>
    </location>
</feature>
<evidence type="ECO:0000256" key="4">
    <source>
        <dbReference type="ARBA" id="ARBA00022692"/>
    </source>
</evidence>
<feature type="transmembrane region" description="Helical" evidence="7">
    <location>
        <begin position="140"/>
        <end position="158"/>
    </location>
</feature>
<sequence length="394" mass="43762">MEVSARREILPLKIVFLLVYFCTFFGFGAFFPLLSVYLKNEMKLSGTEIGMIMSISPIVTIFIQPLWGMICDYTKKPVTVLTTAFVLTALFSVMYSSVHQYTWIVVMAVLLAFTQSAIVPISDSITLNYVQKTSGNYGSIRLWGSIGFAFAGLVGGWLSETFSLVAIFYILTFMLLLSAGLAWKLPREGHSMNTAVVRGMAQLFKIPKFVLFLAAAFLVFGPIYANNFYFGVFVEEMGGTLTGVGFAFLLAAGSEAPFMKMTDKLTRRYGMITILAFAATVSALRWFFYFFEPPLWLIYVTTVAQGFSVGLFIPVALQYVRETAPESVRVTAVSLYSAVSNGLGSWFCTVIGGYILDKSHASDIYWFFSLLTVAGLAILAIIALWDRKRMKDIS</sequence>
<dbReference type="PANTHER" id="PTHR23522:SF4">
    <property type="entry name" value="NUCLEOSIDE PERMEASE NUPG-RELATED"/>
    <property type="match status" value="1"/>
</dbReference>
<evidence type="ECO:0000313" key="11">
    <source>
        <dbReference type="Proteomes" id="UP001213979"/>
    </source>
</evidence>
<dbReference type="InterPro" id="IPR020846">
    <property type="entry name" value="MFS_dom"/>
</dbReference>
<feature type="transmembrane region" description="Helical" evidence="7">
    <location>
        <begin position="332"/>
        <end position="352"/>
    </location>
</feature>
<dbReference type="PIRSF" id="PIRSF004925">
    <property type="entry name" value="HcaT"/>
    <property type="match status" value="1"/>
</dbReference>
<feature type="transmembrane region" description="Helical" evidence="7">
    <location>
        <begin position="296"/>
        <end position="320"/>
    </location>
</feature>
<dbReference type="InterPro" id="IPR024989">
    <property type="entry name" value="MFS_assoc_dom"/>
</dbReference>
<feature type="transmembrane region" description="Helical" evidence="7">
    <location>
        <begin position="12"/>
        <end position="37"/>
    </location>
</feature>
<evidence type="ECO:0000259" key="8">
    <source>
        <dbReference type="PROSITE" id="PS50850"/>
    </source>
</evidence>
<keyword evidence="5 7" id="KW-1133">Transmembrane helix</keyword>
<dbReference type="Gene3D" id="1.20.1250.20">
    <property type="entry name" value="MFS general substrate transporter like domains"/>
    <property type="match status" value="2"/>
</dbReference>
<accession>A0ABD5ISE7</accession>
<feature type="transmembrane region" description="Helical" evidence="7">
    <location>
        <begin position="49"/>
        <end position="70"/>
    </location>
</feature>
<feature type="transmembrane region" description="Helical" evidence="7">
    <location>
        <begin position="101"/>
        <end position="119"/>
    </location>
</feature>
<feature type="transmembrane region" description="Helical" evidence="7">
    <location>
        <begin position="77"/>
        <end position="95"/>
    </location>
</feature>
<evidence type="ECO:0000256" key="5">
    <source>
        <dbReference type="ARBA" id="ARBA00022989"/>
    </source>
</evidence>
<reference evidence="9 11" key="1">
    <citation type="submission" date="2023-01" db="EMBL/GenBank/DDBJ databases">
        <title>Genome-based reclassification of Anoxybacillus geothermalis as a later heterotypic synonym of Anoxybacillus rupiensis.</title>
        <authorList>
            <person name="Inan Bektas K."/>
            <person name="Canakci S."/>
            <person name="Belduz A.A."/>
            <person name="Guler H.H."/>
        </authorList>
    </citation>
    <scope>NUCLEOTIDE SEQUENCE [LARGE SCALE GENOMIC DNA]</scope>
    <source>
        <strain evidence="9 11">DSM 17127</strain>
    </source>
</reference>
<evidence type="ECO:0000256" key="1">
    <source>
        <dbReference type="ARBA" id="ARBA00004651"/>
    </source>
</evidence>
<dbReference type="GO" id="GO:0005886">
    <property type="term" value="C:plasma membrane"/>
    <property type="evidence" value="ECO:0007669"/>
    <property type="project" value="UniProtKB-SubCell"/>
</dbReference>
<proteinExistence type="predicted"/>
<name>A0ABD5ISE7_9BACL</name>
<dbReference type="EMBL" id="JARTLI010000004">
    <property type="protein sequence ID" value="MED5051209.1"/>
    <property type="molecule type" value="Genomic_DNA"/>
</dbReference>
<keyword evidence="3" id="KW-1003">Cell membrane</keyword>
<dbReference type="AlphaFoldDB" id="A0ABD5ISE7"/>
<keyword evidence="4 7" id="KW-0812">Transmembrane</keyword>
<dbReference type="SUPFAM" id="SSF103473">
    <property type="entry name" value="MFS general substrate transporter"/>
    <property type="match status" value="1"/>
</dbReference>
<evidence type="ECO:0000256" key="7">
    <source>
        <dbReference type="SAM" id="Phobius"/>
    </source>
</evidence>
<comment type="caution">
    <text evidence="10">The sequence shown here is derived from an EMBL/GenBank/DDBJ whole genome shotgun (WGS) entry which is preliminary data.</text>
</comment>
<dbReference type="InterPro" id="IPR026032">
    <property type="entry name" value="HcaT-like"/>
</dbReference>
<feature type="domain" description="Major facilitator superfamily (MFS) profile" evidence="8">
    <location>
        <begin position="164"/>
        <end position="394"/>
    </location>
</feature>